<keyword evidence="1" id="KW-0413">Isomerase</keyword>
<proteinExistence type="predicted"/>
<protein>
    <submittedName>
        <fullName evidence="1">Thiol-disulfide isomerase/thioredoxin</fullName>
    </submittedName>
</protein>
<name>A0ACC6KQJ1_9SPHI</name>
<keyword evidence="2" id="KW-1185">Reference proteome</keyword>
<accession>A0ACC6KQJ1</accession>
<evidence type="ECO:0000313" key="1">
    <source>
        <dbReference type="EMBL" id="MDR6781482.1"/>
    </source>
</evidence>
<dbReference type="EMBL" id="JAVDTF010000001">
    <property type="protein sequence ID" value="MDR6781482.1"/>
    <property type="molecule type" value="Genomic_DNA"/>
</dbReference>
<gene>
    <name evidence="1" type="ORF">J2X78_000034</name>
</gene>
<organism evidence="1 2">
    <name type="scientific">Pedobacter africanus</name>
    <dbReference type="NCBI Taxonomy" id="151894"/>
    <lineage>
        <taxon>Bacteria</taxon>
        <taxon>Pseudomonadati</taxon>
        <taxon>Bacteroidota</taxon>
        <taxon>Sphingobacteriia</taxon>
        <taxon>Sphingobacteriales</taxon>
        <taxon>Sphingobacteriaceae</taxon>
        <taxon>Pedobacter</taxon>
    </lineage>
</organism>
<reference evidence="1" key="1">
    <citation type="submission" date="2023-07" db="EMBL/GenBank/DDBJ databases">
        <title>Sorghum-associated microbial communities from plants grown in Nebraska, USA.</title>
        <authorList>
            <person name="Schachtman D."/>
        </authorList>
    </citation>
    <scope>NUCLEOTIDE SEQUENCE</scope>
    <source>
        <strain evidence="1">2697</strain>
    </source>
</reference>
<dbReference type="Proteomes" id="UP001246858">
    <property type="component" value="Unassembled WGS sequence"/>
</dbReference>
<comment type="caution">
    <text evidence="1">The sequence shown here is derived from an EMBL/GenBank/DDBJ whole genome shotgun (WGS) entry which is preliminary data.</text>
</comment>
<evidence type="ECO:0000313" key="2">
    <source>
        <dbReference type="Proteomes" id="UP001246858"/>
    </source>
</evidence>
<sequence length="394" mass="44085">MKTAIIFAVSLLTGFTAYSQQTVPAYKASLDSLKIIIDPLKQEAIVTRLIKAYPNANFEQYQAMLANNFAAARNTSKALSYFNQLQGRSRTTTLLTVPATIMSYDLKTAEAMVEEELGKTELSAQDRQALLNVHSQILARKGDYTNAFTAFKEYYDQTQRKSTTLTANYYYLMSKSGNQKEAMPELEKAVLTGVANEAAKAELVAAYDKLNPGKNSKAYLTELEKQFEERHKGELITKMIKETAPDFAVKDLDGNVVSLSDFKGKTLVLDFWATWCGPCKRALPAMQMTVNKYKDDKNVKFLFIHTWEQVPNPKEEAIQYFTDNNYRLPLYMDVKDPDTGKNPAVSAFDVKGIPAKFVIDGKGNIRFKTSGFGGTNEAAVNELSTMIELSKKES</sequence>